<feature type="region of interest" description="Disordered" evidence="1">
    <location>
        <begin position="1"/>
        <end position="27"/>
    </location>
</feature>
<sequence>MRSKRNARFITNDNSKDNIIDSNRKPSPPKIYMNASNTNQLISDSVFQRKGLSIPKDCLGLGNNFQQKLSLPKKQTPRMLSKSGRSNYDQESPNLIIQPKQEQGMEIECLSPIQKYTDIKLPFFSSQTASKKEQTTKRVIKDASLNNSQFTQRESQMKSSDKSKINKIRKTNYHQQQEINPQYQVYEFNQELKALRVKRTESFEWLQEDSQGLEESSFNQFKQINLGTYYMDNLRKYLKGLNLEGLYAQLYINHFVQQFHSLQLSKQFLQPDIKEIEQRCIQLQLTKKQKTLVLDLDETLIHCNEQPQMKFDFKVPIQMPNGQIHEAGISVRPFAQQFLQECSKHFEIMIFTASHPLYADKIIDKLDPTKKWVTCRLYREHCIQTQQGIYVKDLRILNRNLKDVVLIDNAAYSYAYQIDNGIPIIPYIDNAKDNELIGVIDYLKVLLQIEDAREINAKTFFLKQIQQCQSLDEAMKLLLVI</sequence>
<dbReference type="GO" id="GO:0016791">
    <property type="term" value="F:phosphatase activity"/>
    <property type="evidence" value="ECO:0007669"/>
    <property type="project" value="InterPro"/>
</dbReference>
<feature type="compositionally biased region" description="Basic and acidic residues" evidence="1">
    <location>
        <begin position="14"/>
        <end position="24"/>
    </location>
</feature>
<evidence type="ECO:0000313" key="4">
    <source>
        <dbReference type="Proteomes" id="UP000688137"/>
    </source>
</evidence>
<gene>
    <name evidence="3" type="ORF">PPRIM_AZ9-3.1.T0040131</name>
</gene>
<dbReference type="FunFam" id="3.40.50.1000:FF:000121">
    <property type="entry name" value="Uncharacterized protein"/>
    <property type="match status" value="1"/>
</dbReference>
<dbReference type="SMART" id="SM00577">
    <property type="entry name" value="CPDc"/>
    <property type="match status" value="1"/>
</dbReference>
<dbReference type="AlphaFoldDB" id="A0A8S1JLM6"/>
<dbReference type="Pfam" id="PF03031">
    <property type="entry name" value="NIF"/>
    <property type="match status" value="1"/>
</dbReference>
<dbReference type="PANTHER" id="PTHR12210">
    <property type="entry name" value="DULLARD PROTEIN PHOSPHATASE"/>
    <property type="match status" value="1"/>
</dbReference>
<reference evidence="3" key="1">
    <citation type="submission" date="2021-01" db="EMBL/GenBank/DDBJ databases">
        <authorList>
            <consortium name="Genoscope - CEA"/>
            <person name="William W."/>
        </authorList>
    </citation>
    <scope>NUCLEOTIDE SEQUENCE</scope>
</reference>
<dbReference type="CDD" id="cd07521">
    <property type="entry name" value="HAD_FCP1-like"/>
    <property type="match status" value="1"/>
</dbReference>
<organism evidence="3 4">
    <name type="scientific">Paramecium primaurelia</name>
    <dbReference type="NCBI Taxonomy" id="5886"/>
    <lineage>
        <taxon>Eukaryota</taxon>
        <taxon>Sar</taxon>
        <taxon>Alveolata</taxon>
        <taxon>Ciliophora</taxon>
        <taxon>Intramacronucleata</taxon>
        <taxon>Oligohymenophorea</taxon>
        <taxon>Peniculida</taxon>
        <taxon>Parameciidae</taxon>
        <taxon>Paramecium</taxon>
    </lineage>
</organism>
<feature type="compositionally biased region" description="Polar residues" evidence="1">
    <location>
        <begin position="83"/>
        <end position="93"/>
    </location>
</feature>
<protein>
    <recommendedName>
        <fullName evidence="2">FCP1 homology domain-containing protein</fullName>
    </recommendedName>
</protein>
<feature type="domain" description="FCP1 homology" evidence="2">
    <location>
        <begin position="285"/>
        <end position="446"/>
    </location>
</feature>
<dbReference type="InterPro" id="IPR004274">
    <property type="entry name" value="FCP1_dom"/>
</dbReference>
<dbReference type="InterPro" id="IPR011948">
    <property type="entry name" value="Dullard_phosphatase"/>
</dbReference>
<proteinExistence type="predicted"/>
<dbReference type="NCBIfam" id="TIGR02251">
    <property type="entry name" value="HIF-SF_euk"/>
    <property type="match status" value="1"/>
</dbReference>
<dbReference type="PROSITE" id="PS50969">
    <property type="entry name" value="FCP1"/>
    <property type="match status" value="1"/>
</dbReference>
<evidence type="ECO:0000256" key="1">
    <source>
        <dbReference type="SAM" id="MobiDB-lite"/>
    </source>
</evidence>
<dbReference type="Proteomes" id="UP000688137">
    <property type="component" value="Unassembled WGS sequence"/>
</dbReference>
<name>A0A8S1JLM6_PARPR</name>
<evidence type="ECO:0000313" key="3">
    <source>
        <dbReference type="EMBL" id="CAD8042912.1"/>
    </source>
</evidence>
<dbReference type="EMBL" id="CAJJDM010000001">
    <property type="protein sequence ID" value="CAD8042912.1"/>
    <property type="molecule type" value="Genomic_DNA"/>
</dbReference>
<evidence type="ECO:0000259" key="2">
    <source>
        <dbReference type="PROSITE" id="PS50969"/>
    </source>
</evidence>
<keyword evidence="4" id="KW-1185">Reference proteome</keyword>
<dbReference type="OMA" id="NARFNTN"/>
<dbReference type="InterPro" id="IPR050365">
    <property type="entry name" value="TIM50"/>
</dbReference>
<feature type="region of interest" description="Disordered" evidence="1">
    <location>
        <begin position="72"/>
        <end position="93"/>
    </location>
</feature>
<accession>A0A8S1JLM6</accession>
<comment type="caution">
    <text evidence="3">The sequence shown here is derived from an EMBL/GenBank/DDBJ whole genome shotgun (WGS) entry which is preliminary data.</text>
</comment>